<gene>
    <name evidence="1" type="ORF">QF118_01525</name>
</gene>
<organism evidence="1 2">
    <name type="scientific">Tropicibacter oceani</name>
    <dbReference type="NCBI Taxonomy" id="3058420"/>
    <lineage>
        <taxon>Bacteria</taxon>
        <taxon>Pseudomonadati</taxon>
        <taxon>Pseudomonadota</taxon>
        <taxon>Alphaproteobacteria</taxon>
        <taxon>Rhodobacterales</taxon>
        <taxon>Roseobacteraceae</taxon>
        <taxon>Tropicibacter</taxon>
    </lineage>
</organism>
<reference evidence="1 2" key="1">
    <citation type="submission" date="2023-05" db="EMBL/GenBank/DDBJ databases">
        <title>YMD87, complete Genome.</title>
        <authorList>
            <person name="Zhang J."/>
            <person name="Xu X."/>
        </authorList>
    </citation>
    <scope>NUCLEOTIDE SEQUENCE [LARGE SCALE GENOMIC DNA]</scope>
    <source>
        <strain evidence="1 2">YMD87</strain>
    </source>
</reference>
<keyword evidence="2" id="KW-1185">Reference proteome</keyword>
<dbReference type="RefSeq" id="WP_282300875.1">
    <property type="nucleotide sequence ID" value="NZ_CP124616.1"/>
</dbReference>
<evidence type="ECO:0000313" key="1">
    <source>
        <dbReference type="EMBL" id="WGW04244.1"/>
    </source>
</evidence>
<protein>
    <recommendedName>
        <fullName evidence="3">Lipoprotein</fullName>
    </recommendedName>
</protein>
<dbReference type="Proteomes" id="UP001241605">
    <property type="component" value="Chromosome"/>
</dbReference>
<evidence type="ECO:0008006" key="3">
    <source>
        <dbReference type="Google" id="ProtNLM"/>
    </source>
</evidence>
<name>A0ABY8QHX8_9RHOB</name>
<accession>A0ABY8QHX8</accession>
<proteinExistence type="predicted"/>
<sequence length="125" mass="13874">MLLPLMACDTAGPGFRGVDAREVTYEGSRFTLRLRENMAEVIRTSPEMLPRFENVARRAAIATQIETGCHAAWVEGDPAMMLIGLSCDGERPPKRPKRPRMLYCDLIDLQGRGGLLQGSMTCFKS</sequence>
<dbReference type="EMBL" id="CP124616">
    <property type="protein sequence ID" value="WGW04244.1"/>
    <property type="molecule type" value="Genomic_DNA"/>
</dbReference>
<evidence type="ECO:0000313" key="2">
    <source>
        <dbReference type="Proteomes" id="UP001241605"/>
    </source>
</evidence>